<comment type="caution">
    <text evidence="1">The sequence shown here is derived from an EMBL/GenBank/DDBJ whole genome shotgun (WGS) entry which is preliminary data.</text>
</comment>
<sequence length="489" mass="52041">MSGEGRFILIRNAMQKRMSDCGSLDIDQRRLRMSIQTGVDVGGTDARMNHQEPAGSACLATLDTAPSITAEQRRSRTAIVAASLGNMVEWVDWLIYATFAPVFAGQFFDASEPLANLLSTFAVFAVGFLMRPVGGAVLGAYADRYGRKKALTLSVLLMAGSSLVIAGCPTYGTIGIAAPIVLVLARLVQGFSAGGEFGSASAFLVESAAPGERAFVGSWQHFALNGGILLASLIGFVTTSSLHEGDLAAWGWRAGFAFAGALGIVTLWVRKHAKETASFEHIRSSGARRKSPVKDLLLKHPGAALRVAGISIAGTLFNYLWMVNFPTYAHLRTGVDLKTALLANACALVVFLVLLPFGGKLSDRYGRKPTLLAFSIGSLLYVWPALHFVSASFLSLFMTQTIGMVLLIGYCANCAAVMAEQFPAEVRVTGIALPYAISVAIFGGTAPYIVTWMVKSGRVDFVWVYLAAAALIGSIVYACIPETKGKTLD</sequence>
<evidence type="ECO:0000313" key="2">
    <source>
        <dbReference type="Proteomes" id="UP001055013"/>
    </source>
</evidence>
<organism evidence="1 2">
    <name type="scientific">Caballeronia novacaledonica</name>
    <dbReference type="NCBI Taxonomy" id="1544861"/>
    <lineage>
        <taxon>Bacteria</taxon>
        <taxon>Pseudomonadati</taxon>
        <taxon>Pseudomonadota</taxon>
        <taxon>Betaproteobacteria</taxon>
        <taxon>Burkholderiales</taxon>
        <taxon>Burkholderiaceae</taxon>
        <taxon>Caballeronia</taxon>
    </lineage>
</organism>
<accession>A0ACB5QP20</accession>
<protein>
    <submittedName>
        <fullName evidence="1">MFS transporter</fullName>
    </submittedName>
</protein>
<reference evidence="1" key="1">
    <citation type="submission" date="2021-09" db="EMBL/GenBank/DDBJ databases">
        <title>Isolation and characterization of 3-chlorobenzoate degrading bacteria from soils in Shizuoka.</title>
        <authorList>
            <person name="Ifat A."/>
            <person name="Ogawa N."/>
            <person name="Kimbara K."/>
            <person name="Moriuchi R."/>
            <person name="Dohra H."/>
            <person name="Shintani M."/>
        </authorList>
    </citation>
    <scope>NUCLEOTIDE SEQUENCE</scope>
    <source>
        <strain evidence="1">19CS2-2</strain>
    </source>
</reference>
<gene>
    <name evidence="1" type="ORF">CBA19CS22_08520</name>
</gene>
<evidence type="ECO:0000313" key="1">
    <source>
        <dbReference type="EMBL" id="GJH16568.1"/>
    </source>
</evidence>
<keyword evidence="2" id="KW-1185">Reference proteome</keyword>
<proteinExistence type="predicted"/>
<dbReference type="Proteomes" id="UP001055013">
    <property type="component" value="Unassembled WGS sequence"/>
</dbReference>
<name>A0ACB5QP20_9BURK</name>
<dbReference type="EMBL" id="BPUR01000003">
    <property type="protein sequence ID" value="GJH16568.1"/>
    <property type="molecule type" value="Genomic_DNA"/>
</dbReference>